<evidence type="ECO:0000313" key="3">
    <source>
        <dbReference type="EMBL" id="HCV82014.1"/>
    </source>
</evidence>
<feature type="chain" id="PRO_5017551808" evidence="1">
    <location>
        <begin position="20"/>
        <end position="237"/>
    </location>
</feature>
<protein>
    <submittedName>
        <fullName evidence="3">PorT family protein</fullName>
    </submittedName>
</protein>
<dbReference type="EMBL" id="DPMF01000306">
    <property type="protein sequence ID" value="HCV82014.1"/>
    <property type="molecule type" value="Genomic_DNA"/>
</dbReference>
<keyword evidence="1" id="KW-0732">Signal</keyword>
<gene>
    <name evidence="3" type="ORF">DGQ38_13290</name>
</gene>
<accession>A0A3D5J238</accession>
<feature type="signal peptide" evidence="1">
    <location>
        <begin position="1"/>
        <end position="19"/>
    </location>
</feature>
<comment type="caution">
    <text evidence="3">The sequence shown here is derived from an EMBL/GenBank/DDBJ whole genome shotgun (WGS) entry which is preliminary data.</text>
</comment>
<organism evidence="3 4">
    <name type="scientific">Zunongwangia profunda</name>
    <dbReference type="NCBI Taxonomy" id="398743"/>
    <lineage>
        <taxon>Bacteria</taxon>
        <taxon>Pseudomonadati</taxon>
        <taxon>Bacteroidota</taxon>
        <taxon>Flavobacteriia</taxon>
        <taxon>Flavobacteriales</taxon>
        <taxon>Flavobacteriaceae</taxon>
        <taxon>Zunongwangia</taxon>
    </lineage>
</organism>
<evidence type="ECO:0000259" key="2">
    <source>
        <dbReference type="Pfam" id="PF13568"/>
    </source>
</evidence>
<feature type="domain" description="Outer membrane protein beta-barrel" evidence="2">
    <location>
        <begin position="31"/>
        <end position="214"/>
    </location>
</feature>
<dbReference type="Proteomes" id="UP000264330">
    <property type="component" value="Unassembled WGS sequence"/>
</dbReference>
<evidence type="ECO:0000256" key="1">
    <source>
        <dbReference type="SAM" id="SignalP"/>
    </source>
</evidence>
<dbReference type="InterPro" id="IPR025665">
    <property type="entry name" value="Beta-barrel_OMP_2"/>
</dbReference>
<name>A0A3D5J238_9FLAO</name>
<dbReference type="AlphaFoldDB" id="A0A3D5J238"/>
<evidence type="ECO:0000313" key="4">
    <source>
        <dbReference type="Proteomes" id="UP000264330"/>
    </source>
</evidence>
<proteinExistence type="predicted"/>
<sequence>MRYWYLIILILIIGSKAKAQETNPAFADSIPTVIDSSYREDQFYFGLTFNFITDRPQFMDQNGFSAGLSGGFIRDIPFNKNRNIGIGVGLGLAFDSFGQNLFIGENENGETIFRNLSQDNIDYDSNRFSTFLVEAPIQFRWRTSTFSSYKFWRIYAGLKLGYIYHFRSVFRQNANVVKQSDVPELERFRLGTSFTFGYSTFNFQIYYSLNPFFDNAAVDGETFGVSTLRVGLMFYIL</sequence>
<dbReference type="RefSeq" id="WP_041579345.1">
    <property type="nucleotide sequence ID" value="NZ_CAJXAW010000048.1"/>
</dbReference>
<reference evidence="3 4" key="1">
    <citation type="journal article" date="2018" name="Nat. Biotechnol.">
        <title>A standardized bacterial taxonomy based on genome phylogeny substantially revises the tree of life.</title>
        <authorList>
            <person name="Parks D.H."/>
            <person name="Chuvochina M."/>
            <person name="Waite D.W."/>
            <person name="Rinke C."/>
            <person name="Skarshewski A."/>
            <person name="Chaumeil P.A."/>
            <person name="Hugenholtz P."/>
        </authorList>
    </citation>
    <scope>NUCLEOTIDE SEQUENCE [LARGE SCALE GENOMIC DNA]</scope>
    <source>
        <strain evidence="3">UBA9359</strain>
    </source>
</reference>
<dbReference type="Pfam" id="PF13568">
    <property type="entry name" value="OMP_b-brl_2"/>
    <property type="match status" value="1"/>
</dbReference>